<keyword evidence="4" id="KW-1185">Reference proteome</keyword>
<evidence type="ECO:0000313" key="4">
    <source>
        <dbReference type="Proteomes" id="UP000281691"/>
    </source>
</evidence>
<evidence type="ECO:0000313" key="3">
    <source>
        <dbReference type="EMBL" id="RPE85675.1"/>
    </source>
</evidence>
<dbReference type="Gene3D" id="2.40.160.90">
    <property type="match status" value="1"/>
</dbReference>
<gene>
    <name evidence="3" type="ORF">EDC46_0053</name>
</gene>
<feature type="signal peptide" evidence="1">
    <location>
        <begin position="1"/>
        <end position="17"/>
    </location>
</feature>
<dbReference type="RefSeq" id="WP_124210261.1">
    <property type="nucleotide sequence ID" value="NZ_CP016615.1"/>
</dbReference>
<keyword evidence="1" id="KW-0732">Signal</keyword>
<dbReference type="OrthoDB" id="8613496at2"/>
<dbReference type="Pfam" id="PF01298">
    <property type="entry name" value="TbpB_B_D"/>
    <property type="match status" value="1"/>
</dbReference>
<organism evidence="3 4">
    <name type="scientific">Vespertiliibacter pulmonis</name>
    <dbReference type="NCBI Taxonomy" id="1443036"/>
    <lineage>
        <taxon>Bacteria</taxon>
        <taxon>Pseudomonadati</taxon>
        <taxon>Pseudomonadota</taxon>
        <taxon>Gammaproteobacteria</taxon>
        <taxon>Pasteurellales</taxon>
        <taxon>Pasteurellaceae</taxon>
        <taxon>Vespertiliibacter</taxon>
    </lineage>
</organism>
<feature type="domain" description="Transferrin-binding protein B C-lobe/N-lobe beta-barrel" evidence="2">
    <location>
        <begin position="89"/>
        <end position="204"/>
    </location>
</feature>
<comment type="caution">
    <text evidence="3">The sequence shown here is derived from an EMBL/GenBank/DDBJ whole genome shotgun (WGS) entry which is preliminary data.</text>
</comment>
<name>A0A3N4VWS4_9PAST</name>
<dbReference type="AlphaFoldDB" id="A0A3N4VWS4"/>
<reference evidence="3 4" key="1">
    <citation type="submission" date="2018-11" db="EMBL/GenBank/DDBJ databases">
        <title>Genomic Encyclopedia of Type Strains, Phase IV (KMG-IV): sequencing the most valuable type-strain genomes for metagenomic binning, comparative biology and taxonomic classification.</title>
        <authorList>
            <person name="Goeker M."/>
        </authorList>
    </citation>
    <scope>NUCLEOTIDE SEQUENCE [LARGE SCALE GENOMIC DNA]</scope>
    <source>
        <strain evidence="3 4">DSM 27238</strain>
    </source>
</reference>
<proteinExistence type="predicted"/>
<evidence type="ECO:0000256" key="1">
    <source>
        <dbReference type="SAM" id="SignalP"/>
    </source>
</evidence>
<feature type="chain" id="PRO_5018201014" description="Transferrin-binding protein B C-lobe/N-lobe beta-barrel domain-containing protein" evidence="1">
    <location>
        <begin position="18"/>
        <end position="205"/>
    </location>
</feature>
<dbReference type="InterPro" id="IPR001677">
    <property type="entry name" value="TbpB_B_D"/>
</dbReference>
<evidence type="ECO:0000259" key="2">
    <source>
        <dbReference type="Pfam" id="PF01298"/>
    </source>
</evidence>
<dbReference type="Proteomes" id="UP000281691">
    <property type="component" value="Unassembled WGS sequence"/>
</dbReference>
<dbReference type="SUPFAM" id="SSF56925">
    <property type="entry name" value="OMPA-like"/>
    <property type="match status" value="1"/>
</dbReference>
<accession>A0A3N4VWS4</accession>
<protein>
    <recommendedName>
        <fullName evidence="2">Transferrin-binding protein B C-lobe/N-lobe beta-barrel domain-containing protein</fullName>
    </recommendedName>
</protein>
<dbReference type="InterPro" id="IPR011250">
    <property type="entry name" value="OMP/PagP_B-barrel"/>
</dbReference>
<dbReference type="PROSITE" id="PS51257">
    <property type="entry name" value="PROKAR_LIPOPROTEIN"/>
    <property type="match status" value="1"/>
</dbReference>
<sequence length="205" mass="21377">MKLLKLASLITSMIALSACGGGGSGAGTAKTPDGEKINLSISDKGTVGGKTKEGKIFGQNNDSSFYGLWVNDAETFRELRYQGEKATDIPKSGFATYKGDAVWLSGQDNGIQKGGITTLNVDFGAKTVDGSIKFSVFNGDELRRDITLHKGNLSGADFSGKASVFGNNGGQYKGILSGEGAKEAAGIVKFDNNSNLDISFGGKKQ</sequence>
<dbReference type="EMBL" id="RKQP01000001">
    <property type="protein sequence ID" value="RPE85675.1"/>
    <property type="molecule type" value="Genomic_DNA"/>
</dbReference>